<dbReference type="Pfam" id="PF02826">
    <property type="entry name" value="2-Hacid_dh_C"/>
    <property type="match status" value="1"/>
</dbReference>
<dbReference type="EMBL" id="HBIM01025545">
    <property type="protein sequence ID" value="CAE0422445.1"/>
    <property type="molecule type" value="Transcribed_RNA"/>
</dbReference>
<feature type="domain" description="ACT" evidence="7">
    <location>
        <begin position="421"/>
        <end position="496"/>
    </location>
</feature>
<evidence type="ECO:0000256" key="4">
    <source>
        <dbReference type="ARBA" id="ARBA00023027"/>
    </source>
</evidence>
<evidence type="ECO:0000256" key="6">
    <source>
        <dbReference type="SAM" id="SignalP"/>
    </source>
</evidence>
<dbReference type="GO" id="GO:0004617">
    <property type="term" value="F:phosphoglycerate dehydrogenase activity"/>
    <property type="evidence" value="ECO:0007669"/>
    <property type="project" value="UniProtKB-EC"/>
</dbReference>
<evidence type="ECO:0000256" key="1">
    <source>
        <dbReference type="ARBA" id="ARBA00005216"/>
    </source>
</evidence>
<sequence>MVRSIHLALLSTLLASAWAFVPASSVAGTSTKKKTHHFMVAQPIFSNATEFAKQSNGAKDPAGVAVADVLNKAGTVSVEHGRGDWNSYSTDPSAFNKLGMYQIKCFNKISSIGLGRFDESKYDVRLEGQDAENAHAILLRSHKLQESDVPKTCRAIARAGAGVNNIPVERMTELGVPVFNTPGANANAVKELVFCGMLLASRGIAQGIQHMRNLGTEAKNRVEKDKAMFAGREVKEKTLAIIGLGHIGTMLARDAHAGLGMNIIGYDPYLSVDNAMKLPKEAVLAKTLEDAVANADYISIHTPYMESTHGIFNAELMKHFKDDAVLLNFARGELVDSESIKAHLDAHPNARYVSDFPDDNLYDHEQVMILPHLGASTAEAEDCAASMAADTIKDYLEDGTIRNSVNFPEVTLPNRKPNTLRFTVISRDAPGVLGHLFDVFGQSNLNILQEISRNRGNVSYTVMDVDTTGHTHIEFKDVQEKVTMLQGVLSSRVLYGMPGAGYAKNLEGEYWV</sequence>
<protein>
    <recommendedName>
        <fullName evidence="2">phosphoglycerate dehydrogenase</fullName>
        <ecNumber evidence="2">1.1.1.95</ecNumber>
    </recommendedName>
</protein>
<dbReference type="Pfam" id="PF00389">
    <property type="entry name" value="2-Hacid_dh"/>
    <property type="match status" value="1"/>
</dbReference>
<dbReference type="InterPro" id="IPR006140">
    <property type="entry name" value="D-isomer_DH_NAD-bd"/>
</dbReference>
<feature type="signal peptide" evidence="6">
    <location>
        <begin position="1"/>
        <end position="19"/>
    </location>
</feature>
<dbReference type="InterPro" id="IPR002912">
    <property type="entry name" value="ACT_dom"/>
</dbReference>
<name>A0A7S3LIH8_9STRA</name>
<dbReference type="PROSITE" id="PS00065">
    <property type="entry name" value="D_2_HYDROXYACID_DH_1"/>
    <property type="match status" value="1"/>
</dbReference>
<dbReference type="PROSITE" id="PS00671">
    <property type="entry name" value="D_2_HYDROXYACID_DH_3"/>
    <property type="match status" value="1"/>
</dbReference>
<evidence type="ECO:0000256" key="3">
    <source>
        <dbReference type="ARBA" id="ARBA00023002"/>
    </source>
</evidence>
<dbReference type="InterPro" id="IPR029752">
    <property type="entry name" value="D-isomer_DH_CS1"/>
</dbReference>
<evidence type="ECO:0000313" key="8">
    <source>
        <dbReference type="EMBL" id="CAE0422445.1"/>
    </source>
</evidence>
<comment type="catalytic activity">
    <reaction evidence="5">
        <text>(2R)-3-phosphoglycerate + NAD(+) = 3-phosphooxypyruvate + NADH + H(+)</text>
        <dbReference type="Rhea" id="RHEA:12641"/>
        <dbReference type="ChEBI" id="CHEBI:15378"/>
        <dbReference type="ChEBI" id="CHEBI:18110"/>
        <dbReference type="ChEBI" id="CHEBI:57540"/>
        <dbReference type="ChEBI" id="CHEBI:57945"/>
        <dbReference type="ChEBI" id="CHEBI:58272"/>
        <dbReference type="EC" id="1.1.1.95"/>
    </reaction>
</comment>
<dbReference type="InterPro" id="IPR029753">
    <property type="entry name" value="D-isomer_DH_CS"/>
</dbReference>
<dbReference type="InterPro" id="IPR036291">
    <property type="entry name" value="NAD(P)-bd_dom_sf"/>
</dbReference>
<evidence type="ECO:0000256" key="5">
    <source>
        <dbReference type="ARBA" id="ARBA00048731"/>
    </source>
</evidence>
<evidence type="ECO:0000256" key="2">
    <source>
        <dbReference type="ARBA" id="ARBA00013143"/>
    </source>
</evidence>
<reference evidence="8" key="1">
    <citation type="submission" date="2021-01" db="EMBL/GenBank/DDBJ databases">
        <authorList>
            <person name="Corre E."/>
            <person name="Pelletier E."/>
            <person name="Niang G."/>
            <person name="Scheremetjew M."/>
            <person name="Finn R."/>
            <person name="Kale V."/>
            <person name="Holt S."/>
            <person name="Cochrane G."/>
            <person name="Meng A."/>
            <person name="Brown T."/>
            <person name="Cohen L."/>
        </authorList>
    </citation>
    <scope>NUCLEOTIDE SEQUENCE</scope>
    <source>
        <strain evidence="8">CCMP127</strain>
    </source>
</reference>
<dbReference type="AlphaFoldDB" id="A0A7S3LIH8"/>
<keyword evidence="3" id="KW-0560">Oxidoreductase</keyword>
<keyword evidence="6" id="KW-0732">Signal</keyword>
<dbReference type="EC" id="1.1.1.95" evidence="2"/>
<dbReference type="GO" id="GO:0051287">
    <property type="term" value="F:NAD binding"/>
    <property type="evidence" value="ECO:0007669"/>
    <property type="project" value="InterPro"/>
</dbReference>
<gene>
    <name evidence="8" type="ORF">ACOF00016_LOCUS19023</name>
</gene>
<evidence type="ECO:0000259" key="7">
    <source>
        <dbReference type="PROSITE" id="PS51671"/>
    </source>
</evidence>
<dbReference type="SUPFAM" id="SSF55021">
    <property type="entry name" value="ACT-like"/>
    <property type="match status" value="1"/>
</dbReference>
<dbReference type="Gene3D" id="3.40.50.720">
    <property type="entry name" value="NAD(P)-binding Rossmann-like Domain"/>
    <property type="match status" value="2"/>
</dbReference>
<keyword evidence="4" id="KW-0520">NAD</keyword>
<dbReference type="SUPFAM" id="SSF51735">
    <property type="entry name" value="NAD(P)-binding Rossmann-fold domains"/>
    <property type="match status" value="1"/>
</dbReference>
<dbReference type="InterPro" id="IPR006139">
    <property type="entry name" value="D-isomer_2_OHA_DH_cat_dom"/>
</dbReference>
<dbReference type="PANTHER" id="PTHR42938">
    <property type="entry name" value="FORMATE DEHYDROGENASE 1"/>
    <property type="match status" value="1"/>
</dbReference>
<dbReference type="PROSITE" id="PS51671">
    <property type="entry name" value="ACT"/>
    <property type="match status" value="1"/>
</dbReference>
<accession>A0A7S3LIH8</accession>
<dbReference type="SUPFAM" id="SSF52283">
    <property type="entry name" value="Formate/glycerate dehydrogenase catalytic domain-like"/>
    <property type="match status" value="1"/>
</dbReference>
<proteinExistence type="predicted"/>
<comment type="pathway">
    <text evidence="1">Amino-acid biosynthesis; L-serine biosynthesis; L-serine from 3-phospho-D-glycerate: step 1/3.</text>
</comment>
<dbReference type="InterPro" id="IPR045865">
    <property type="entry name" value="ACT-like_dom_sf"/>
</dbReference>
<organism evidence="8">
    <name type="scientific">Amphora coffeiformis</name>
    <dbReference type="NCBI Taxonomy" id="265554"/>
    <lineage>
        <taxon>Eukaryota</taxon>
        <taxon>Sar</taxon>
        <taxon>Stramenopiles</taxon>
        <taxon>Ochrophyta</taxon>
        <taxon>Bacillariophyta</taxon>
        <taxon>Bacillariophyceae</taxon>
        <taxon>Bacillariophycidae</taxon>
        <taxon>Thalassiophysales</taxon>
        <taxon>Catenulaceae</taxon>
        <taxon>Amphora</taxon>
    </lineage>
</organism>
<dbReference type="UniPathway" id="UPA00135">
    <property type="reaction ID" value="UER00196"/>
</dbReference>
<dbReference type="PANTHER" id="PTHR42938:SF47">
    <property type="entry name" value="HYDROXYPYRUVATE REDUCTASE"/>
    <property type="match status" value="1"/>
</dbReference>
<feature type="chain" id="PRO_5031381628" description="phosphoglycerate dehydrogenase" evidence="6">
    <location>
        <begin position="20"/>
        <end position="512"/>
    </location>
</feature>
<dbReference type="Gene3D" id="3.30.70.260">
    <property type="match status" value="1"/>
</dbReference>
<dbReference type="CDD" id="cd12174">
    <property type="entry name" value="PGDH_like_3"/>
    <property type="match status" value="1"/>
</dbReference>